<feature type="non-terminal residue" evidence="4">
    <location>
        <position position="1"/>
    </location>
</feature>
<feature type="compositionally biased region" description="Low complexity" evidence="2">
    <location>
        <begin position="42"/>
        <end position="53"/>
    </location>
</feature>
<dbReference type="GO" id="GO:0008270">
    <property type="term" value="F:zinc ion binding"/>
    <property type="evidence" value="ECO:0007669"/>
    <property type="project" value="UniProtKB-KW"/>
</dbReference>
<evidence type="ECO:0000256" key="1">
    <source>
        <dbReference type="PROSITE-ProRule" id="PRU00325"/>
    </source>
</evidence>
<dbReference type="Proteomes" id="UP001219518">
    <property type="component" value="Unassembled WGS sequence"/>
</dbReference>
<dbReference type="InterPro" id="IPR007527">
    <property type="entry name" value="Znf_SWIM"/>
</dbReference>
<keyword evidence="4" id="KW-0067">ATP-binding</keyword>
<keyword evidence="5" id="KW-1185">Reference proteome</keyword>
<proteinExistence type="predicted"/>
<keyword evidence="1" id="KW-0479">Metal-binding</keyword>
<keyword evidence="4" id="KW-0347">Helicase</keyword>
<name>A0AAE1HXH8_9NEOP</name>
<keyword evidence="1" id="KW-0862">Zinc</keyword>
<keyword evidence="4" id="KW-0378">Hydrolase</keyword>
<sequence>QAVGGGDWHQPPPGHQQQAVGGGDQHQPPPRHQQQAVGGGDQHQPPCAHQQQAVGGGDQPAKTPPAFQIKSKTSDILKRHKNAVGIAVRKRVDNWTWKVASGSDMRRSYTVRRTDRPFCHCGNRCLRCPTNLCGHMYVCSCPDMCNLCKHIHAVVVSRDKKDISSGSEEDDSSLLPPPKKTKLLTTNEFKSQQPQQVQDVREVPSDPAQVSSLDYDVDDKFQSWREDTVDQERLFEARRAFEDLGGGMILRPKDEYTAGLLEEFSKYLPVRVVGMISTYNPRNHRIDLNFQITQMDSWCVIARPSNTEEEIENTVQEVMKSVEYYAK</sequence>
<feature type="domain" description="SWIM-type" evidence="3">
    <location>
        <begin position="109"/>
        <end position="159"/>
    </location>
</feature>
<dbReference type="EMBL" id="JAHWGI010001398">
    <property type="protein sequence ID" value="KAK3929348.1"/>
    <property type="molecule type" value="Genomic_DNA"/>
</dbReference>
<reference evidence="4" key="2">
    <citation type="journal article" date="2023" name="BMC Genomics">
        <title>Pest status, molecular evolution, and epigenetic factors derived from the genome assembly of Frankliniella fusca, a thysanopteran phytovirus vector.</title>
        <authorList>
            <person name="Catto M.A."/>
            <person name="Labadie P.E."/>
            <person name="Jacobson A.L."/>
            <person name="Kennedy G.G."/>
            <person name="Srinivasan R."/>
            <person name="Hunt B.G."/>
        </authorList>
    </citation>
    <scope>NUCLEOTIDE SEQUENCE</scope>
    <source>
        <strain evidence="4">PL_HMW_Pooled</strain>
    </source>
</reference>
<organism evidence="4 5">
    <name type="scientific">Frankliniella fusca</name>
    <dbReference type="NCBI Taxonomy" id="407009"/>
    <lineage>
        <taxon>Eukaryota</taxon>
        <taxon>Metazoa</taxon>
        <taxon>Ecdysozoa</taxon>
        <taxon>Arthropoda</taxon>
        <taxon>Hexapoda</taxon>
        <taxon>Insecta</taxon>
        <taxon>Pterygota</taxon>
        <taxon>Neoptera</taxon>
        <taxon>Paraneoptera</taxon>
        <taxon>Thysanoptera</taxon>
        <taxon>Terebrantia</taxon>
        <taxon>Thripoidea</taxon>
        <taxon>Thripidae</taxon>
        <taxon>Frankliniella</taxon>
    </lineage>
</organism>
<dbReference type="AlphaFoldDB" id="A0AAE1HXH8"/>
<feature type="compositionally biased region" description="Polar residues" evidence="2">
    <location>
        <begin position="189"/>
        <end position="198"/>
    </location>
</feature>
<gene>
    <name evidence="4" type="ORF">KUF71_017808</name>
</gene>
<keyword evidence="4" id="KW-0547">Nucleotide-binding</keyword>
<reference evidence="4" key="1">
    <citation type="submission" date="2021-07" db="EMBL/GenBank/DDBJ databases">
        <authorList>
            <person name="Catto M.A."/>
            <person name="Jacobson A."/>
            <person name="Kennedy G."/>
            <person name="Labadie P."/>
            <person name="Hunt B.G."/>
            <person name="Srinivasan R."/>
        </authorList>
    </citation>
    <scope>NUCLEOTIDE SEQUENCE</scope>
    <source>
        <strain evidence="4">PL_HMW_Pooled</strain>
        <tissue evidence="4">Head</tissue>
    </source>
</reference>
<dbReference type="GO" id="GO:0004386">
    <property type="term" value="F:helicase activity"/>
    <property type="evidence" value="ECO:0007669"/>
    <property type="project" value="UniProtKB-KW"/>
</dbReference>
<feature type="region of interest" description="Disordered" evidence="2">
    <location>
        <begin position="189"/>
        <end position="209"/>
    </location>
</feature>
<comment type="caution">
    <text evidence="4">The sequence shown here is derived from an EMBL/GenBank/DDBJ whole genome shotgun (WGS) entry which is preliminary data.</text>
</comment>
<keyword evidence="1" id="KW-0863">Zinc-finger</keyword>
<evidence type="ECO:0000313" key="4">
    <source>
        <dbReference type="EMBL" id="KAK3929348.1"/>
    </source>
</evidence>
<evidence type="ECO:0000259" key="3">
    <source>
        <dbReference type="PROSITE" id="PS50966"/>
    </source>
</evidence>
<dbReference type="PROSITE" id="PS50966">
    <property type="entry name" value="ZF_SWIM"/>
    <property type="match status" value="1"/>
</dbReference>
<evidence type="ECO:0000313" key="5">
    <source>
        <dbReference type="Proteomes" id="UP001219518"/>
    </source>
</evidence>
<feature type="region of interest" description="Disordered" evidence="2">
    <location>
        <begin position="1"/>
        <end position="66"/>
    </location>
</feature>
<protein>
    <submittedName>
        <fullName evidence="4">ATP-dependent RNA helicase dbp8</fullName>
    </submittedName>
</protein>
<accession>A0AAE1HXH8</accession>
<evidence type="ECO:0000256" key="2">
    <source>
        <dbReference type="SAM" id="MobiDB-lite"/>
    </source>
</evidence>